<gene>
    <name evidence="2" type="ORF">PRZ03_21285</name>
</gene>
<feature type="signal peptide" evidence="1">
    <location>
        <begin position="1"/>
        <end position="26"/>
    </location>
</feature>
<feature type="chain" id="PRO_5046233134" evidence="1">
    <location>
        <begin position="27"/>
        <end position="160"/>
    </location>
</feature>
<proteinExistence type="predicted"/>
<accession>A0ABT5KJJ5</accession>
<protein>
    <submittedName>
        <fullName evidence="2">Uncharacterized protein</fullName>
    </submittedName>
</protein>
<dbReference type="Proteomes" id="UP001221189">
    <property type="component" value="Unassembled WGS sequence"/>
</dbReference>
<dbReference type="EMBL" id="JAQQXT010000017">
    <property type="protein sequence ID" value="MDC8774103.1"/>
    <property type="molecule type" value="Genomic_DNA"/>
</dbReference>
<comment type="caution">
    <text evidence="2">The sequence shown here is derived from an EMBL/GenBank/DDBJ whole genome shotgun (WGS) entry which is preliminary data.</text>
</comment>
<reference evidence="2 3" key="1">
    <citation type="submission" date="2022-10" db="EMBL/GenBank/DDBJ databases">
        <title>Paucibacter sp. hw1 Genome sequencing.</title>
        <authorList>
            <person name="Park S."/>
        </authorList>
    </citation>
    <scope>NUCLEOTIDE SEQUENCE [LARGE SCALE GENOMIC DNA]</scope>
    <source>
        <strain evidence="3">hw1</strain>
    </source>
</reference>
<sequence>MNKLSNYPARILLGLALPLVSSLALAQTATPADLGRVDVSGAAHTPLVKFNVSQVCPGIAAELQESLQGMAWRYGDLPATRIDFKIAGNQISEVKAPFGDIDASKPVKKAVRRLHCEGTPGVVEKYAFILQFVEDDIGRSETAMTQQGQGRIAAVTLIGR</sequence>
<evidence type="ECO:0000256" key="1">
    <source>
        <dbReference type="SAM" id="SignalP"/>
    </source>
</evidence>
<evidence type="ECO:0000313" key="3">
    <source>
        <dbReference type="Proteomes" id="UP001221189"/>
    </source>
</evidence>
<name>A0ABT5KJJ5_9BURK</name>
<keyword evidence="1" id="KW-0732">Signal</keyword>
<dbReference type="RefSeq" id="WP_273602156.1">
    <property type="nucleotide sequence ID" value="NZ_JAQQXT010000017.1"/>
</dbReference>
<organism evidence="2 3">
    <name type="scientific">Roseateles albus</name>
    <dbReference type="NCBI Taxonomy" id="2987525"/>
    <lineage>
        <taxon>Bacteria</taxon>
        <taxon>Pseudomonadati</taxon>
        <taxon>Pseudomonadota</taxon>
        <taxon>Betaproteobacteria</taxon>
        <taxon>Burkholderiales</taxon>
        <taxon>Sphaerotilaceae</taxon>
        <taxon>Roseateles</taxon>
    </lineage>
</organism>
<keyword evidence="3" id="KW-1185">Reference proteome</keyword>
<evidence type="ECO:0000313" key="2">
    <source>
        <dbReference type="EMBL" id="MDC8774103.1"/>
    </source>
</evidence>